<dbReference type="Pfam" id="PF25372">
    <property type="entry name" value="DUF7885"/>
    <property type="match status" value="1"/>
</dbReference>
<proteinExistence type="predicted"/>
<dbReference type="InterPro" id="IPR057207">
    <property type="entry name" value="FBXL15_LRR"/>
</dbReference>
<sequence>MGGVCYRCQQASFEEDRLTIHNIRLVAQHYLLQPAQPLSLRHTESDLSIPSHALLRMENTNNDVEQANIVRDSDPGARRHTLCSLANYMSSSFNKLSISNHCTVTARVYEPAACLSKSMHDRAWRTTAISLGQTHWHNRPEGIYNPLSLKEFCIRCICIRLLSEPASVFRILAYQIRQHEKLRKQQNLLRDCESEKAPESASLSADLATAILAWFRDRQVICKHHFQLLAYYQMLDWNLRFCSDVDDAWLEDVPTHVIELLQSLNVSYCHRLQFCGLNSQSRLPNLRTANFDGCLYLKPETIQRLQFSSRLISLNLTGCRLITDKTLYSLRHLFRLQVLHLSGCKWITEKGLQHLNGLFGLKRLYLARCVNVSNQAFRFFPTSFPNLIELDVSHCSISDIAMHFIGRLKEMSSLALKGCSRVTTKGLSHLGSLLKLRRLDFRYCKHISGLCKEWTQLNALWLSCTNFKESDAFILATMKYLQELDLRCCVVTKCSFTFVSQLQNLVRLCVAETALTDESLIVLCKRLKKLQLLDISCTEVTDSGTILIDKLEELRELHMDTPGITNRSLGRIGKLKKLARLNLFAANVTDEGVESLAQLEALHDLAICSGGIGPHGVKVLSQLKKLGALNLSQNKEIQSQCVVHLGALTELRYLNLSNTSISSSCLHNLYALKHLESLSVYGVILDASQIDELQVNLPQLKVLRCS</sequence>
<dbReference type="STRING" id="65357.A0A024FZG4"/>
<organism evidence="2 3">
    <name type="scientific">Albugo candida</name>
    <dbReference type="NCBI Taxonomy" id="65357"/>
    <lineage>
        <taxon>Eukaryota</taxon>
        <taxon>Sar</taxon>
        <taxon>Stramenopiles</taxon>
        <taxon>Oomycota</taxon>
        <taxon>Peronosporomycetes</taxon>
        <taxon>Albuginales</taxon>
        <taxon>Albuginaceae</taxon>
        <taxon>Albugo</taxon>
    </lineage>
</organism>
<dbReference type="Proteomes" id="UP000053237">
    <property type="component" value="Unassembled WGS sequence"/>
</dbReference>
<reference evidence="2 3" key="1">
    <citation type="submission" date="2012-05" db="EMBL/GenBank/DDBJ databases">
        <title>Recombination and specialization in a pathogen metapopulation.</title>
        <authorList>
            <person name="Gardiner A."/>
            <person name="Kemen E."/>
            <person name="Schultz-Larsen T."/>
            <person name="MacLean D."/>
            <person name="Van Oosterhout C."/>
            <person name="Jones J.D.G."/>
        </authorList>
    </citation>
    <scope>NUCLEOTIDE SEQUENCE [LARGE SCALE GENOMIC DNA]</scope>
    <source>
        <strain evidence="2 3">Ac Nc2</strain>
    </source>
</reference>
<dbReference type="InterPro" id="IPR001611">
    <property type="entry name" value="Leu-rich_rpt"/>
</dbReference>
<name>A0A024FZG4_9STRA</name>
<dbReference type="SMART" id="SM00367">
    <property type="entry name" value="LRR_CC"/>
    <property type="match status" value="8"/>
</dbReference>
<accession>A0A024FZG4</accession>
<dbReference type="InParanoid" id="A0A024FZG4"/>
<dbReference type="InterPro" id="IPR006553">
    <property type="entry name" value="Leu-rich_rpt_Cys-con_subtyp"/>
</dbReference>
<feature type="domain" description="F-box/LRR-repeat protein 15-like leucin rich repeat" evidence="1">
    <location>
        <begin position="284"/>
        <end position="448"/>
    </location>
</feature>
<protein>
    <recommendedName>
        <fullName evidence="1">F-box/LRR-repeat protein 15-like leucin rich repeat domain-containing protein</fullName>
    </recommendedName>
</protein>
<dbReference type="SUPFAM" id="SSF52047">
    <property type="entry name" value="RNI-like"/>
    <property type="match status" value="1"/>
</dbReference>
<evidence type="ECO:0000313" key="3">
    <source>
        <dbReference type="Proteomes" id="UP000053237"/>
    </source>
</evidence>
<keyword evidence="3" id="KW-1185">Reference proteome</keyword>
<gene>
    <name evidence="2" type="ORF">BN9_002230</name>
</gene>
<dbReference type="OrthoDB" id="120976at2759"/>
<dbReference type="SUPFAM" id="SSF52058">
    <property type="entry name" value="L domain-like"/>
    <property type="match status" value="1"/>
</dbReference>
<dbReference type="EMBL" id="CAIX01000001">
    <property type="protein sequence ID" value="CCI39440.1"/>
    <property type="molecule type" value="Genomic_DNA"/>
</dbReference>
<dbReference type="GO" id="GO:0031146">
    <property type="term" value="P:SCF-dependent proteasomal ubiquitin-dependent protein catabolic process"/>
    <property type="evidence" value="ECO:0007669"/>
    <property type="project" value="TreeGrafter"/>
</dbReference>
<dbReference type="Gene3D" id="3.80.10.10">
    <property type="entry name" value="Ribonuclease Inhibitor"/>
    <property type="match status" value="4"/>
</dbReference>
<dbReference type="InterPro" id="IPR032675">
    <property type="entry name" value="LRR_dom_sf"/>
</dbReference>
<dbReference type="GO" id="GO:0019005">
    <property type="term" value="C:SCF ubiquitin ligase complex"/>
    <property type="evidence" value="ECO:0007669"/>
    <property type="project" value="TreeGrafter"/>
</dbReference>
<dbReference type="Pfam" id="PF13516">
    <property type="entry name" value="LRR_6"/>
    <property type="match status" value="1"/>
</dbReference>
<dbReference type="AlphaFoldDB" id="A0A024FZG4"/>
<evidence type="ECO:0000313" key="2">
    <source>
        <dbReference type="EMBL" id="CCI39440.1"/>
    </source>
</evidence>
<dbReference type="PANTHER" id="PTHR13318">
    <property type="entry name" value="PARTNER OF PAIRED, ISOFORM B-RELATED"/>
    <property type="match status" value="1"/>
</dbReference>
<comment type="caution">
    <text evidence="2">The sequence shown here is derived from an EMBL/GenBank/DDBJ whole genome shotgun (WGS) entry which is preliminary data.</text>
</comment>
<evidence type="ECO:0000259" key="1">
    <source>
        <dbReference type="Pfam" id="PF25372"/>
    </source>
</evidence>